<keyword evidence="2" id="KW-1185">Reference proteome</keyword>
<protein>
    <submittedName>
        <fullName evidence="1">Uncharacterized protein</fullName>
    </submittedName>
</protein>
<name>A0AAV1ST67_9ROSI</name>
<dbReference type="Proteomes" id="UP001314170">
    <property type="component" value="Unassembled WGS sequence"/>
</dbReference>
<evidence type="ECO:0000313" key="2">
    <source>
        <dbReference type="Proteomes" id="UP001314170"/>
    </source>
</evidence>
<reference evidence="1 2" key="1">
    <citation type="submission" date="2024-01" db="EMBL/GenBank/DDBJ databases">
        <authorList>
            <person name="Waweru B."/>
        </authorList>
    </citation>
    <scope>NUCLEOTIDE SEQUENCE [LARGE SCALE GENOMIC DNA]</scope>
</reference>
<organism evidence="1 2">
    <name type="scientific">Dovyalis caffra</name>
    <dbReference type="NCBI Taxonomy" id="77055"/>
    <lineage>
        <taxon>Eukaryota</taxon>
        <taxon>Viridiplantae</taxon>
        <taxon>Streptophyta</taxon>
        <taxon>Embryophyta</taxon>
        <taxon>Tracheophyta</taxon>
        <taxon>Spermatophyta</taxon>
        <taxon>Magnoliopsida</taxon>
        <taxon>eudicotyledons</taxon>
        <taxon>Gunneridae</taxon>
        <taxon>Pentapetalae</taxon>
        <taxon>rosids</taxon>
        <taxon>fabids</taxon>
        <taxon>Malpighiales</taxon>
        <taxon>Salicaceae</taxon>
        <taxon>Flacourtieae</taxon>
        <taxon>Dovyalis</taxon>
    </lineage>
</organism>
<dbReference type="AlphaFoldDB" id="A0AAV1ST67"/>
<proteinExistence type="predicted"/>
<evidence type="ECO:0000313" key="1">
    <source>
        <dbReference type="EMBL" id="CAK7356383.1"/>
    </source>
</evidence>
<comment type="caution">
    <text evidence="1">The sequence shown here is derived from an EMBL/GenBank/DDBJ whole genome shotgun (WGS) entry which is preliminary data.</text>
</comment>
<sequence length="132" mass="14852">MVRGERTLVRAWREMAGGSYSSVVNSSKEIFDGAIGPAEIFESRASKAQDPWLGPLFGQRTEPKPTELVEDKQACGQGYEEDRVCNSWGIRSYYNERSLTLPIWEPNSHWSHHGLVCLRIGPNRLVEDSSLA</sequence>
<dbReference type="EMBL" id="CAWUPB010001197">
    <property type="protein sequence ID" value="CAK7356383.1"/>
    <property type="molecule type" value="Genomic_DNA"/>
</dbReference>
<gene>
    <name evidence="1" type="ORF">DCAF_LOCUS26654</name>
</gene>
<accession>A0AAV1ST67</accession>